<comment type="caution">
    <text evidence="8">The sequence shown here is derived from an EMBL/GenBank/DDBJ whole genome shotgun (WGS) entry which is preliminary data.</text>
</comment>
<dbReference type="AlphaFoldDB" id="A0A2U3EL83"/>
<evidence type="ECO:0000313" key="9">
    <source>
        <dbReference type="Proteomes" id="UP000245956"/>
    </source>
</evidence>
<evidence type="ECO:0000256" key="4">
    <source>
        <dbReference type="ARBA" id="ARBA00023136"/>
    </source>
</evidence>
<feature type="compositionally biased region" description="Basic and acidic residues" evidence="5">
    <location>
        <begin position="239"/>
        <end position="251"/>
    </location>
</feature>
<dbReference type="GO" id="GO:0032126">
    <property type="term" value="C:eisosome"/>
    <property type="evidence" value="ECO:0007669"/>
    <property type="project" value="TreeGrafter"/>
</dbReference>
<dbReference type="Pfam" id="PF01284">
    <property type="entry name" value="MARVEL"/>
    <property type="match status" value="1"/>
</dbReference>
<dbReference type="GO" id="GO:0070941">
    <property type="term" value="P:eisosome assembly"/>
    <property type="evidence" value="ECO:0007669"/>
    <property type="project" value="TreeGrafter"/>
</dbReference>
<dbReference type="Proteomes" id="UP000245956">
    <property type="component" value="Unassembled WGS sequence"/>
</dbReference>
<feature type="compositionally biased region" description="Polar residues" evidence="5">
    <location>
        <begin position="119"/>
        <end position="129"/>
    </location>
</feature>
<keyword evidence="3 6" id="KW-1133">Transmembrane helix</keyword>
<dbReference type="InterPro" id="IPR052649">
    <property type="entry name" value="NCE102-like"/>
</dbReference>
<evidence type="ECO:0000256" key="1">
    <source>
        <dbReference type="ARBA" id="ARBA00004141"/>
    </source>
</evidence>
<protein>
    <recommendedName>
        <fullName evidence="7">MARVEL domain-containing protein</fullName>
    </recommendedName>
</protein>
<feature type="region of interest" description="Disordered" evidence="5">
    <location>
        <begin position="1"/>
        <end position="22"/>
    </location>
</feature>
<comment type="subcellular location">
    <subcellularLocation>
        <location evidence="1">Membrane</location>
        <topology evidence="1">Multi-pass membrane protein</topology>
    </subcellularLocation>
</comment>
<proteinExistence type="predicted"/>
<keyword evidence="4 6" id="KW-0472">Membrane</keyword>
<feature type="transmembrane region" description="Helical" evidence="6">
    <location>
        <begin position="450"/>
        <end position="472"/>
    </location>
</feature>
<reference evidence="8 9" key="1">
    <citation type="journal article" date="2016" name="Front. Microbiol.">
        <title>Genome and transcriptome sequences reveal the specific parasitism of the nematophagous Purpureocillium lilacinum 36-1.</title>
        <authorList>
            <person name="Xie J."/>
            <person name="Li S."/>
            <person name="Mo C."/>
            <person name="Xiao X."/>
            <person name="Peng D."/>
            <person name="Wang G."/>
            <person name="Xiao Y."/>
        </authorList>
    </citation>
    <scope>NUCLEOTIDE SEQUENCE [LARGE SCALE GENOMIC DNA]</scope>
    <source>
        <strain evidence="8 9">36-1</strain>
    </source>
</reference>
<dbReference type="EMBL" id="LCWV01000002">
    <property type="protein sequence ID" value="PWI75271.1"/>
    <property type="molecule type" value="Genomic_DNA"/>
</dbReference>
<sequence length="617" mass="66190">MGRRTGRRRKCGAHAGRRAGPVGIGAVLGRAVSRDALGPNRRGELHTRRAQEKAMSCGGYVASARNAPIEQTGAPAGHASNSWPRGARRGGRQTGRGQRLVPPGDRAGAAARNDDDTTPAAQRNATQRRNVMPPSRVIPRGVTPSWQQQQQQQQPIEAQTGFPAPTRATDSWASLPHLPPSLPRRPRPEAATDQAGGSTRQRRSPPPPPPHVAKSTNEGLRLGPIRRFYFKAAAGGPRRRPDLTSADERSGGRTRKTRGTHLRQVHWDWVQSEVLDAPPRCRRALCISLGVSPCTGERGPFQRGVRRVPTYAVETRREPGNSLDVQRCAAALQAGSSRHLAAAGAAAPPPANGALARGSPDSPDARPNHTIIIEPARPPSHLRVRVALLPLLKLEPVRVCAPLEDCRPSHAALAKLHPAHPTQHHRSLHQTQHKTATTVTTSAMTGILNAIVRSIALLWTLLITALIGNVIASETHAATSANAAINFTMFVAALSWVVCLYGLAAAFFTALASAVILLPLDILGVLFTFINAIVLAAKLRAPNCGNIPGANLPSNWIGYGSNNDEKRCREIQASTAFMWFLWACFSVCLFFTIKDSRGGLGGGFRRSGRPSMSQVGV</sequence>
<feature type="domain" description="MARVEL" evidence="7">
    <location>
        <begin position="449"/>
        <end position="590"/>
    </location>
</feature>
<evidence type="ECO:0000256" key="3">
    <source>
        <dbReference type="ARBA" id="ARBA00022989"/>
    </source>
</evidence>
<dbReference type="PANTHER" id="PTHR28165:SF1">
    <property type="entry name" value="NON-CLASSICAL EXPORT PROTEIN 2-RELATED"/>
    <property type="match status" value="1"/>
</dbReference>
<dbReference type="PANTHER" id="PTHR28165">
    <property type="entry name" value="NON-CLASSICAL EXPORT PROTEIN 2-RELATED"/>
    <property type="match status" value="1"/>
</dbReference>
<gene>
    <name evidence="8" type="ORF">PCL_05929</name>
</gene>
<evidence type="ECO:0000256" key="5">
    <source>
        <dbReference type="SAM" id="MobiDB-lite"/>
    </source>
</evidence>
<accession>A0A2U3EL83</accession>
<dbReference type="GO" id="GO:0005886">
    <property type="term" value="C:plasma membrane"/>
    <property type="evidence" value="ECO:0007669"/>
    <property type="project" value="TreeGrafter"/>
</dbReference>
<feature type="compositionally biased region" description="Low complexity" evidence="5">
    <location>
        <begin position="95"/>
        <end position="111"/>
    </location>
</feature>
<keyword evidence="2 6" id="KW-0812">Transmembrane</keyword>
<feature type="transmembrane region" description="Helical" evidence="6">
    <location>
        <begin position="514"/>
        <end position="537"/>
    </location>
</feature>
<dbReference type="InterPro" id="IPR008253">
    <property type="entry name" value="Marvel"/>
</dbReference>
<evidence type="ECO:0000256" key="6">
    <source>
        <dbReference type="SAM" id="Phobius"/>
    </source>
</evidence>
<dbReference type="GO" id="GO:0072659">
    <property type="term" value="P:protein localization to plasma membrane"/>
    <property type="evidence" value="ECO:0007669"/>
    <property type="project" value="TreeGrafter"/>
</dbReference>
<evidence type="ECO:0000259" key="7">
    <source>
        <dbReference type="Pfam" id="PF01284"/>
    </source>
</evidence>
<organism evidence="8 9">
    <name type="scientific">Purpureocillium lilacinum</name>
    <name type="common">Paecilomyces lilacinus</name>
    <dbReference type="NCBI Taxonomy" id="33203"/>
    <lineage>
        <taxon>Eukaryota</taxon>
        <taxon>Fungi</taxon>
        <taxon>Dikarya</taxon>
        <taxon>Ascomycota</taxon>
        <taxon>Pezizomycotina</taxon>
        <taxon>Sordariomycetes</taxon>
        <taxon>Hypocreomycetidae</taxon>
        <taxon>Hypocreales</taxon>
        <taxon>Ophiocordycipitaceae</taxon>
        <taxon>Purpureocillium</taxon>
    </lineage>
</organism>
<feature type="transmembrane region" description="Helical" evidence="6">
    <location>
        <begin position="484"/>
        <end position="508"/>
    </location>
</feature>
<feature type="compositionally biased region" description="Low complexity" evidence="5">
    <location>
        <begin position="341"/>
        <end position="356"/>
    </location>
</feature>
<evidence type="ECO:0000256" key="2">
    <source>
        <dbReference type="ARBA" id="ARBA00022692"/>
    </source>
</evidence>
<feature type="region of interest" description="Disordered" evidence="5">
    <location>
        <begin position="70"/>
        <end position="259"/>
    </location>
</feature>
<feature type="transmembrane region" description="Helical" evidence="6">
    <location>
        <begin position="576"/>
        <end position="593"/>
    </location>
</feature>
<feature type="region of interest" description="Disordered" evidence="5">
    <location>
        <begin position="341"/>
        <end position="371"/>
    </location>
</feature>
<name>A0A2U3EL83_PURLI</name>
<feature type="compositionally biased region" description="Basic residues" evidence="5">
    <location>
        <begin position="1"/>
        <end position="17"/>
    </location>
</feature>
<evidence type="ECO:0000313" key="8">
    <source>
        <dbReference type="EMBL" id="PWI75271.1"/>
    </source>
</evidence>